<dbReference type="RefSeq" id="WP_290334450.1">
    <property type="nucleotide sequence ID" value="NZ_JAUFPU010000021.1"/>
</dbReference>
<dbReference type="InterPro" id="IPR003284">
    <property type="entry name" value="Sal_SpvB"/>
</dbReference>
<keyword evidence="3" id="KW-0843">Virulence</keyword>
<feature type="non-terminal residue" evidence="4">
    <location>
        <position position="1081"/>
    </location>
</feature>
<proteinExistence type="predicted"/>
<dbReference type="Pfam" id="PF03534">
    <property type="entry name" value="SpvB"/>
    <property type="match status" value="1"/>
</dbReference>
<comment type="subcellular location">
    <subcellularLocation>
        <location evidence="1">Secreted</location>
    </subcellularLocation>
</comment>
<organism evidence="4 5">
    <name type="scientific">Chitinimonas viridis</name>
    <dbReference type="NCBI Taxonomy" id="664880"/>
    <lineage>
        <taxon>Bacteria</taxon>
        <taxon>Pseudomonadati</taxon>
        <taxon>Pseudomonadota</taxon>
        <taxon>Betaproteobacteria</taxon>
        <taxon>Neisseriales</taxon>
        <taxon>Chitinibacteraceae</taxon>
        <taxon>Chitinimonas</taxon>
    </lineage>
</organism>
<evidence type="ECO:0000256" key="1">
    <source>
        <dbReference type="ARBA" id="ARBA00004613"/>
    </source>
</evidence>
<reference evidence="4" key="1">
    <citation type="journal article" date="2014" name="Int. J. Syst. Evol. Microbiol.">
        <title>Complete genome of a new Firmicutes species belonging to the dominant human colonic microbiota ('Ruminococcus bicirculans') reveals two chromosomes and a selective capacity to utilize plant glucans.</title>
        <authorList>
            <consortium name="NISC Comparative Sequencing Program"/>
            <person name="Wegmann U."/>
            <person name="Louis P."/>
            <person name="Goesmann A."/>
            <person name="Henrissat B."/>
            <person name="Duncan S.H."/>
            <person name="Flint H.J."/>
        </authorList>
    </citation>
    <scope>NUCLEOTIDE SEQUENCE</scope>
    <source>
        <strain evidence="4">CECT 7703</strain>
    </source>
</reference>
<dbReference type="SUPFAM" id="SSF69318">
    <property type="entry name" value="Integrin alpha N-terminal domain"/>
    <property type="match status" value="1"/>
</dbReference>
<dbReference type="InterPro" id="IPR028994">
    <property type="entry name" value="Integrin_alpha_N"/>
</dbReference>
<name>A0ABT8BC86_9NEIS</name>
<evidence type="ECO:0000256" key="3">
    <source>
        <dbReference type="ARBA" id="ARBA00023026"/>
    </source>
</evidence>
<dbReference type="Proteomes" id="UP001180081">
    <property type="component" value="Unassembled WGS sequence"/>
</dbReference>
<reference evidence="4" key="2">
    <citation type="submission" date="2023-06" db="EMBL/GenBank/DDBJ databases">
        <authorList>
            <person name="Lucena T."/>
            <person name="Sun Q."/>
        </authorList>
    </citation>
    <scope>NUCLEOTIDE SEQUENCE</scope>
    <source>
        <strain evidence="4">CECT 7703</strain>
    </source>
</reference>
<evidence type="ECO:0000256" key="2">
    <source>
        <dbReference type="ARBA" id="ARBA00022525"/>
    </source>
</evidence>
<keyword evidence="5" id="KW-1185">Reference proteome</keyword>
<protein>
    <submittedName>
        <fullName evidence="4">SpvB/TcaC N-terminal domain-containing protein</fullName>
    </submittedName>
</protein>
<gene>
    <name evidence="4" type="ORF">QWZ03_20395</name>
</gene>
<evidence type="ECO:0000313" key="5">
    <source>
        <dbReference type="Proteomes" id="UP001180081"/>
    </source>
</evidence>
<sequence>MTTTTAVGTSSTPGPVITVVSRGGALELSDNIAAGVGDAVAGLVALPDAGSLPGELGVSNGAATYSLPIAVPPGTAGMVPSISLNYSSQSGNGVAGLGWGLGGFSAIERCGKTLAQDGIAGAVRFDLEDRLCLDGQRLILVNLPANDANYWADNAEYRTEMESFSRITAQTANGKRSFKVQTKSGQVLYYGDSVDSYVEGQGRVDGRAHQWAIRRNEDISGNRVDYRYSENALTGEHLPIEVRWGNGTHAYNKVAFEYEGREDADVAYLAGSHTDRRQRLKRVHTWADTALDGSGGTPALSYVLDYRISASSGRSLLQQVSLIGSDGTRLPPTTFEWGGQDLVSASYVSKGTWSGGPTLPLRKNGATTEAGMPVDTDHLVNGDFNGDGKMDLLTPAGIYLSTGTDFRHLPYQWGAFPLNMRMIDGIPGRPVIGNFDGSHRKSMLDIRQAPSLEYFGKLCRIAADDTAVVCDAEFPLGRTPAMSMAFAVDTDGDGRDELLLAHTQHKTGEQRSDRCQVTAAGLSCQPYANVRDVAKPTAMDVEWWLKLSEGQQQSGLQYTGTAPHPMVTLGKAAGDIDGDGIADYYFENGTACLTKSTGFNCAFMSYMPGGEDIANEVPGARSPQLQQDAVSDWNADGYIDFLSYVKDASGNYTYSICYGTGQTGKLDCRTSGIHLPARHVVDLNGAKQPRAFVMQSRNGVGQELTPSSCSIMDGLAKCVDVNAPAGWSGPAEPAPGSSKHNYVVYGDFTGTGRQDIATYRGDVTPHWEIYSANAEPGIDRIVRVVQGSGKQEEVSYALPSDQATYQQQASDVAGLPVSNDYPKRLQAGTEQLVSRSRSSLGRGTWQEHSYRYAGAAYDLLGRGGLGMARVEVTNLHSQITSTQWFSQVWPTTGMVTADQTVTNNGTVLSKDSLLPASQALAQANGSSTIFAYVKQSTQTRRDLDGSPLGTTFTDNQYTDGWGNLTQSDVKVSHGGIDYYTQTRNTYRNINTTAVWRAGLLSTSSVSKADTSRTVNQTAITRNVAYSYDALGRLDTETVEPGDPAYQIITTHNRRSNPYGLVELKQQSWRNPATGLNETRTV</sequence>
<keyword evidence="2" id="KW-0964">Secreted</keyword>
<comment type="caution">
    <text evidence="4">The sequence shown here is derived from an EMBL/GenBank/DDBJ whole genome shotgun (WGS) entry which is preliminary data.</text>
</comment>
<dbReference type="EMBL" id="JAUFPU010000021">
    <property type="protein sequence ID" value="MDN3579133.1"/>
    <property type="molecule type" value="Genomic_DNA"/>
</dbReference>
<evidence type="ECO:0000313" key="4">
    <source>
        <dbReference type="EMBL" id="MDN3579133.1"/>
    </source>
</evidence>
<accession>A0ABT8BC86</accession>